<organism evidence="2 3">
    <name type="scientific">Lyophyllum shimeji</name>
    <name type="common">Hon-shimeji</name>
    <name type="synonym">Tricholoma shimeji</name>
    <dbReference type="NCBI Taxonomy" id="47721"/>
    <lineage>
        <taxon>Eukaryota</taxon>
        <taxon>Fungi</taxon>
        <taxon>Dikarya</taxon>
        <taxon>Basidiomycota</taxon>
        <taxon>Agaricomycotina</taxon>
        <taxon>Agaricomycetes</taxon>
        <taxon>Agaricomycetidae</taxon>
        <taxon>Agaricales</taxon>
        <taxon>Tricholomatineae</taxon>
        <taxon>Lyophyllaceae</taxon>
        <taxon>Lyophyllum</taxon>
    </lineage>
</organism>
<evidence type="ECO:0000256" key="1">
    <source>
        <dbReference type="SAM" id="MobiDB-lite"/>
    </source>
</evidence>
<dbReference type="Proteomes" id="UP001063166">
    <property type="component" value="Unassembled WGS sequence"/>
</dbReference>
<sequence>MSDSEVAPPPYSEQEFDQKITQALAVSAQRAQDPADQGGWEEWSDAAFAAAEARLRAQNNDPSSHHAGSSSQSPPGQEYHATPLQALGEVAPLKIQKRAKSGGTSTASKPRPSWLFEAEFKGSAGKPTPSSSSHRAAESPNPAELRPWEVAQTHREIPQDDEGEDRSIPPPPFASMGPPMDGISRLEYHPESTPPSPLTSPLPDHHLPPHPGCPPLQPDHPIQPRPLPQVHVESYGQPNNGPLDDFPHAYRPPRQSLPTPPRPADYHVEQRPLSTLGPRQVHGIPRMDFNPSKTPPRSPDHLRPRTVSTISSPVQSSSRLEFAPSGAYNKTGAQSFVPHQPSQPFNPTALYNAAVSAQLSTMSMQPKESRSSRHQRPSHTTYSHATAQHTPLRLGDHGSSHMSSMGPSPSGAMNWSTPVIQSTYPAQNPANVPHFTQYSSYPTTYIGPTTHRWATSEQQLNQNFQ</sequence>
<evidence type="ECO:0000313" key="2">
    <source>
        <dbReference type="EMBL" id="GLB33837.1"/>
    </source>
</evidence>
<feature type="region of interest" description="Disordered" evidence="1">
    <location>
        <begin position="25"/>
        <end position="326"/>
    </location>
</feature>
<dbReference type="OrthoDB" id="2797886at2759"/>
<feature type="compositionally biased region" description="Pro residues" evidence="1">
    <location>
        <begin position="209"/>
        <end position="227"/>
    </location>
</feature>
<reference evidence="2" key="1">
    <citation type="submission" date="2022-07" db="EMBL/GenBank/DDBJ databases">
        <title>The genome of Lyophyllum shimeji provides insight into the initial evolution of ectomycorrhizal fungal genome.</title>
        <authorList>
            <person name="Kobayashi Y."/>
            <person name="Shibata T."/>
            <person name="Hirakawa H."/>
            <person name="Shigenobu S."/>
            <person name="Nishiyama T."/>
            <person name="Yamada A."/>
            <person name="Hasebe M."/>
            <person name="Kawaguchi M."/>
        </authorList>
    </citation>
    <scope>NUCLEOTIDE SEQUENCE</scope>
    <source>
        <strain evidence="2">AT787</strain>
    </source>
</reference>
<proteinExistence type="predicted"/>
<keyword evidence="3" id="KW-1185">Reference proteome</keyword>
<feature type="compositionally biased region" description="Low complexity" evidence="1">
    <location>
        <begin position="65"/>
        <end position="77"/>
    </location>
</feature>
<name>A0A9P3UI79_LYOSH</name>
<comment type="caution">
    <text evidence="2">The sequence shown here is derived from an EMBL/GenBank/DDBJ whole genome shotgun (WGS) entry which is preliminary data.</text>
</comment>
<dbReference type="EMBL" id="BRPK01000001">
    <property type="protein sequence ID" value="GLB33837.1"/>
    <property type="molecule type" value="Genomic_DNA"/>
</dbReference>
<feature type="compositionally biased region" description="Low complexity" evidence="1">
    <location>
        <begin position="400"/>
        <end position="410"/>
    </location>
</feature>
<accession>A0A9P3UI79</accession>
<feature type="region of interest" description="Disordered" evidence="1">
    <location>
        <begin position="360"/>
        <end position="410"/>
    </location>
</feature>
<protein>
    <submittedName>
        <fullName evidence="2">Uncharacterized protein</fullName>
    </submittedName>
</protein>
<feature type="compositionally biased region" description="Polar residues" evidence="1">
    <location>
        <begin position="378"/>
        <end position="389"/>
    </location>
</feature>
<feature type="compositionally biased region" description="Low complexity" evidence="1">
    <location>
        <begin position="306"/>
        <end position="318"/>
    </location>
</feature>
<gene>
    <name evidence="2" type="ORF">LshimejAT787_0107210</name>
</gene>
<evidence type="ECO:0000313" key="3">
    <source>
        <dbReference type="Proteomes" id="UP001063166"/>
    </source>
</evidence>
<dbReference type="AlphaFoldDB" id="A0A9P3UI79"/>